<dbReference type="Proteomes" id="UP000199021">
    <property type="component" value="Unassembled WGS sequence"/>
</dbReference>
<dbReference type="STRING" id="478744.SAMN05444359_102202"/>
<evidence type="ECO:0000313" key="2">
    <source>
        <dbReference type="EMBL" id="SEP79365.1"/>
    </source>
</evidence>
<dbReference type="InParanoid" id="A0A1H9AS54"/>
<evidence type="ECO:0000259" key="1">
    <source>
        <dbReference type="PROSITE" id="PS50280"/>
    </source>
</evidence>
<reference evidence="3" key="1">
    <citation type="submission" date="2016-10" db="EMBL/GenBank/DDBJ databases">
        <authorList>
            <person name="Varghese N."/>
            <person name="Submissions S."/>
        </authorList>
    </citation>
    <scope>NUCLEOTIDE SEQUENCE [LARGE SCALE GENOMIC DNA]</scope>
    <source>
        <strain evidence="3">DSM 24740</strain>
    </source>
</reference>
<dbReference type="AlphaFoldDB" id="A0A1H9AS54"/>
<dbReference type="SMART" id="SM00317">
    <property type="entry name" value="SET"/>
    <property type="match status" value="1"/>
</dbReference>
<evidence type="ECO:0000313" key="3">
    <source>
        <dbReference type="Proteomes" id="UP000199021"/>
    </source>
</evidence>
<dbReference type="RefSeq" id="WP_090165381.1">
    <property type="nucleotide sequence ID" value="NZ_FOFB01000002.1"/>
</dbReference>
<dbReference type="EMBL" id="FOFB01000002">
    <property type="protein sequence ID" value="SEP79365.1"/>
    <property type="molecule type" value="Genomic_DNA"/>
</dbReference>
<gene>
    <name evidence="2" type="ORF">SAMN05444359_102202</name>
</gene>
<protein>
    <recommendedName>
        <fullName evidence="1">SET domain-containing protein</fullName>
    </recommendedName>
</protein>
<dbReference type="InterPro" id="IPR001214">
    <property type="entry name" value="SET_dom"/>
</dbReference>
<dbReference type="SUPFAM" id="SSF82199">
    <property type="entry name" value="SET domain"/>
    <property type="match status" value="1"/>
</dbReference>
<sequence length="126" mass="14038">MLSLPHLYVAPSDLGGRGVFTARSIPPETIIELAPVILLSAEDRVIIHETHLHDYYFQWDGNRAAIALGLGSIYNHANQANAAFKLDYEFKQIRFAAVCEISAGSEITVDYRLGAPDMKLWFTDES</sequence>
<keyword evidence="3" id="KW-1185">Reference proteome</keyword>
<accession>A0A1H9AS54</accession>
<feature type="domain" description="SET" evidence="1">
    <location>
        <begin position="5"/>
        <end position="112"/>
    </location>
</feature>
<dbReference type="Pfam" id="PF00856">
    <property type="entry name" value="SET"/>
    <property type="match status" value="1"/>
</dbReference>
<name>A0A1H9AS54_9BACT</name>
<dbReference type="PROSITE" id="PS50280">
    <property type="entry name" value="SET"/>
    <property type="match status" value="1"/>
</dbReference>
<dbReference type="GO" id="GO:0062122">
    <property type="term" value="F:histone H3K37 methyltransferase activity"/>
    <property type="evidence" value="ECO:0007669"/>
    <property type="project" value="InterPro"/>
</dbReference>
<dbReference type="Gene3D" id="2.170.270.10">
    <property type="entry name" value="SET domain"/>
    <property type="match status" value="1"/>
</dbReference>
<dbReference type="InterPro" id="IPR046341">
    <property type="entry name" value="SET_dom_sf"/>
</dbReference>
<organism evidence="2 3">
    <name type="scientific">Neolewinella agarilytica</name>
    <dbReference type="NCBI Taxonomy" id="478744"/>
    <lineage>
        <taxon>Bacteria</taxon>
        <taxon>Pseudomonadati</taxon>
        <taxon>Bacteroidota</taxon>
        <taxon>Saprospiria</taxon>
        <taxon>Saprospirales</taxon>
        <taxon>Lewinellaceae</taxon>
        <taxon>Neolewinella</taxon>
    </lineage>
</organism>
<dbReference type="OrthoDB" id="279507at2"/>
<proteinExistence type="predicted"/>
<dbReference type="InterPro" id="IPR009207">
    <property type="entry name" value="SET7_MeTrfase"/>
</dbReference>
<dbReference type="PIRSF" id="PIRSF022536">
    <property type="entry name" value="A612L_SET"/>
    <property type="match status" value="1"/>
</dbReference>